<keyword evidence="2" id="KW-1185">Reference proteome</keyword>
<dbReference type="RefSeq" id="WP_092728483.1">
    <property type="nucleotide sequence ID" value="NZ_FMXE01000004.1"/>
</dbReference>
<sequence>MQSSEIYLESLITATPQEGRDLAIKLSRKSIAAIQTNPDVRKKLRADYAEDTAQLIASAQVIALEFQTIARANNYWKP</sequence>
<dbReference type="Pfam" id="PF11534">
    <property type="entry name" value="HTHP"/>
    <property type="match status" value="1"/>
</dbReference>
<dbReference type="InterPro" id="IPR038125">
    <property type="entry name" value="HTHP_sf"/>
</dbReference>
<dbReference type="EMBL" id="FMXE01000004">
    <property type="protein sequence ID" value="SDA47951.1"/>
    <property type="molecule type" value="Genomic_DNA"/>
</dbReference>
<dbReference type="AlphaFoldDB" id="A0A1G5VPY4"/>
<proteinExistence type="predicted"/>
<accession>A0A1G5VPY4</accession>
<organism evidence="1 2">
    <name type="scientific">Algoriphagus alkaliphilus</name>
    <dbReference type="NCBI Taxonomy" id="279824"/>
    <lineage>
        <taxon>Bacteria</taxon>
        <taxon>Pseudomonadati</taxon>
        <taxon>Bacteroidota</taxon>
        <taxon>Cytophagia</taxon>
        <taxon>Cytophagales</taxon>
        <taxon>Cyclobacteriaceae</taxon>
        <taxon>Algoriphagus</taxon>
    </lineage>
</organism>
<protein>
    <submittedName>
        <fullName evidence="1">Hexameric tyrosine-coordinated heme protein (HTHP)</fullName>
    </submittedName>
</protein>
<dbReference type="InterPro" id="IPR021111">
    <property type="entry name" value="Hexamer_Tyr-coord_heme_pr_HTHP"/>
</dbReference>
<gene>
    <name evidence="1" type="ORF">SAMN03080617_00625</name>
</gene>
<dbReference type="STRING" id="279824.SAMN03080617_00625"/>
<name>A0A1G5VPY4_9BACT</name>
<evidence type="ECO:0000313" key="2">
    <source>
        <dbReference type="Proteomes" id="UP000198756"/>
    </source>
</evidence>
<dbReference type="Gene3D" id="6.10.80.10">
    <property type="entry name" value="Hexameric tyrosine-coordinated heme protein (HTHP)"/>
    <property type="match status" value="1"/>
</dbReference>
<dbReference type="Proteomes" id="UP000198756">
    <property type="component" value="Unassembled WGS sequence"/>
</dbReference>
<reference evidence="2" key="1">
    <citation type="submission" date="2016-10" db="EMBL/GenBank/DDBJ databases">
        <authorList>
            <person name="Varghese N."/>
            <person name="Submissions S."/>
        </authorList>
    </citation>
    <scope>NUCLEOTIDE SEQUENCE [LARGE SCALE GENOMIC DNA]</scope>
    <source>
        <strain evidence="2">DSM 22703</strain>
    </source>
</reference>
<dbReference type="OrthoDB" id="72286at2"/>
<evidence type="ECO:0000313" key="1">
    <source>
        <dbReference type="EMBL" id="SDA47951.1"/>
    </source>
</evidence>